<organism evidence="1">
    <name type="scientific">marine sediment metagenome</name>
    <dbReference type="NCBI Taxonomy" id="412755"/>
    <lineage>
        <taxon>unclassified sequences</taxon>
        <taxon>metagenomes</taxon>
        <taxon>ecological metagenomes</taxon>
    </lineage>
</organism>
<feature type="non-terminal residue" evidence="1">
    <location>
        <position position="1"/>
    </location>
</feature>
<name>A0A0F9M136_9ZZZZ</name>
<comment type="caution">
    <text evidence="1">The sequence shown here is derived from an EMBL/GenBank/DDBJ whole genome shotgun (WGS) entry which is preliminary data.</text>
</comment>
<proteinExistence type="predicted"/>
<dbReference type="EMBL" id="LAZR01009834">
    <property type="protein sequence ID" value="KKM70345.1"/>
    <property type="molecule type" value="Genomic_DNA"/>
</dbReference>
<dbReference type="AlphaFoldDB" id="A0A0F9M136"/>
<protein>
    <submittedName>
        <fullName evidence="1">Uncharacterized protein</fullName>
    </submittedName>
</protein>
<evidence type="ECO:0000313" key="1">
    <source>
        <dbReference type="EMBL" id="KKM70345.1"/>
    </source>
</evidence>
<accession>A0A0F9M136</accession>
<gene>
    <name evidence="1" type="ORF">LCGC14_1441630</name>
</gene>
<reference evidence="1" key="1">
    <citation type="journal article" date="2015" name="Nature">
        <title>Complex archaea that bridge the gap between prokaryotes and eukaryotes.</title>
        <authorList>
            <person name="Spang A."/>
            <person name="Saw J.H."/>
            <person name="Jorgensen S.L."/>
            <person name="Zaremba-Niedzwiedzka K."/>
            <person name="Martijn J."/>
            <person name="Lind A.E."/>
            <person name="van Eijk R."/>
            <person name="Schleper C."/>
            <person name="Guy L."/>
            <person name="Ettema T.J."/>
        </authorList>
    </citation>
    <scope>NUCLEOTIDE SEQUENCE</scope>
</reference>
<sequence length="591" mass="63679">TPTGHLPSGSVATSKSQTGALFKIVYAVASSTVSANLASNSSSSELTVYKGVTWDFTTNNASGANWTGTVKLEREYNNSAVWETVHPVVGAANKNVTVSGTEDFDDAQYRVTMSDYIAGTCDVQLSIRDTSHIGIVEITSVTSPTIAIGTVRTALGGQVDTTIPATHRWSEGAWSNFRGWPKTVTISPEERLVFSGSRSEPLTSWGSVSGNFTDMKIGSLDDDAYVFTLIGTGQQNEIQWTLPKKSLVLGTVGGEHLLGASDDNEALTPTNVQAKLQTTYGSENIQALIVNQAILFVQRGGLKIREFLYNFESDAHNADDLTIFSNHITESGIKDTAFQRTPEPVLWCVRDDGEIAVMTYERKQNVFSWCRFTTGASGKFESVAVIYGGANNEDEVWVTVKRTIDSSTKRYIERFFQRAMPSDLDDMKYLDSFLTYDSSATSTISGLTHLEGQLVQVLADGAVFDNATVTSAEIVTKLDSATTTASTVQIGLGYTSILKPMKLDIGGTGLTTTKRINRAVVNLFETIQGEIGPATDTVNTLKTGTSTLFTGSLEVSLKGGYSREGDIIVQQSSPLPSTVLSLNLDVGVYGD</sequence>